<comment type="caution">
    <text evidence="1">The sequence shown here is derived from an EMBL/GenBank/DDBJ whole genome shotgun (WGS) entry which is preliminary data.</text>
</comment>
<protein>
    <submittedName>
        <fullName evidence="1">Uncharacterized protein</fullName>
    </submittedName>
</protein>
<dbReference type="EMBL" id="ABWL02000009">
    <property type="protein sequence ID" value="EFE08014.1"/>
    <property type="molecule type" value="Genomic_DNA"/>
</dbReference>
<gene>
    <name evidence="1" type="ORF">CIT292_08532</name>
</gene>
<organism evidence="1 2">
    <name type="scientific">Citrobacter youngae ATCC 29220</name>
    <dbReference type="NCBI Taxonomy" id="500640"/>
    <lineage>
        <taxon>Bacteria</taxon>
        <taxon>Pseudomonadati</taxon>
        <taxon>Pseudomonadota</taxon>
        <taxon>Gammaproteobacteria</taxon>
        <taxon>Enterobacterales</taxon>
        <taxon>Enterobacteriaceae</taxon>
        <taxon>Citrobacter</taxon>
        <taxon>Citrobacter freundii complex</taxon>
    </lineage>
</organism>
<reference evidence="1 2" key="1">
    <citation type="submission" date="2010-02" db="EMBL/GenBank/DDBJ databases">
        <authorList>
            <person name="Weinstock G."/>
            <person name="Sodergren E."/>
            <person name="Clifton S."/>
            <person name="Fulton L."/>
            <person name="Fulton B."/>
            <person name="Courtney L."/>
            <person name="Fronick C."/>
            <person name="Harrison M."/>
            <person name="Strong C."/>
            <person name="Farmer C."/>
            <person name="Delahaunty K."/>
            <person name="Markovic C."/>
            <person name="Hall O."/>
            <person name="Minx P."/>
            <person name="Tomlinson C."/>
            <person name="Mitreva M."/>
            <person name="Nelson J."/>
            <person name="Hou S."/>
            <person name="Wollam A."/>
            <person name="Pepin K.H."/>
            <person name="Johnson M."/>
            <person name="Bhonagiri V."/>
            <person name="Zhang X."/>
            <person name="Suruliraj S."/>
            <person name="Warren W."/>
            <person name="Chinwalla A."/>
            <person name="Mardis E.R."/>
            <person name="Wilson R.K."/>
        </authorList>
    </citation>
    <scope>NUCLEOTIDE SEQUENCE [LARGE SCALE GENOMIC DNA]</scope>
    <source>
        <strain evidence="1 2">ATCC 29220</strain>
    </source>
</reference>
<accession>D4BDG5</accession>
<proteinExistence type="predicted"/>
<evidence type="ECO:0000313" key="1">
    <source>
        <dbReference type="EMBL" id="EFE08014.1"/>
    </source>
</evidence>
<sequence>MLTRGWFLNTGIITFPRHKLCRLSEDPLSPALHYATSGKWQVFLQFLRAGSAQPA</sequence>
<name>D4BDG5_9ENTR</name>
<dbReference type="AlphaFoldDB" id="D4BDG5"/>
<dbReference type="HOGENOM" id="CLU_3023779_0_0_6"/>
<dbReference type="Proteomes" id="UP000003880">
    <property type="component" value="Unassembled WGS sequence"/>
</dbReference>
<evidence type="ECO:0000313" key="2">
    <source>
        <dbReference type="Proteomes" id="UP000003880"/>
    </source>
</evidence>